<reference evidence="2 3" key="1">
    <citation type="submission" date="2020-08" db="EMBL/GenBank/DDBJ databases">
        <title>Croceimicrobium hydrocarbonivorans gen. nov., sp. nov., a novel marine bacterium isolated from a bacterial consortium that degrades polyethylene terephthalate.</title>
        <authorList>
            <person name="Liu R."/>
        </authorList>
    </citation>
    <scope>NUCLEOTIDE SEQUENCE [LARGE SCALE GENOMIC DNA]</scope>
    <source>
        <strain evidence="2 3">A20-9</strain>
    </source>
</reference>
<dbReference type="Proteomes" id="UP000516305">
    <property type="component" value="Chromosome"/>
</dbReference>
<feature type="transmembrane region" description="Helical" evidence="1">
    <location>
        <begin position="255"/>
        <end position="274"/>
    </location>
</feature>
<organism evidence="2 3">
    <name type="scientific">Croceimicrobium hydrocarbonivorans</name>
    <dbReference type="NCBI Taxonomy" id="2761580"/>
    <lineage>
        <taxon>Bacteria</taxon>
        <taxon>Pseudomonadati</taxon>
        <taxon>Bacteroidota</taxon>
        <taxon>Flavobacteriia</taxon>
        <taxon>Flavobacteriales</taxon>
        <taxon>Owenweeksiaceae</taxon>
        <taxon>Croceimicrobium</taxon>
    </lineage>
</organism>
<feature type="transmembrane region" description="Helical" evidence="1">
    <location>
        <begin position="191"/>
        <end position="212"/>
    </location>
</feature>
<keyword evidence="1" id="KW-0812">Transmembrane</keyword>
<evidence type="ECO:0000313" key="2">
    <source>
        <dbReference type="EMBL" id="QNR24492.1"/>
    </source>
</evidence>
<protein>
    <submittedName>
        <fullName evidence="2">ABC transporter permease</fullName>
    </submittedName>
</protein>
<dbReference type="RefSeq" id="WP_210759019.1">
    <property type="nucleotide sequence ID" value="NZ_CP060139.1"/>
</dbReference>
<dbReference type="KEGG" id="chyd:H4K34_01220"/>
<dbReference type="EMBL" id="CP060139">
    <property type="protein sequence ID" value="QNR24492.1"/>
    <property type="molecule type" value="Genomic_DNA"/>
</dbReference>
<sequence>MMRLIAIEWYKLRTHRFFWWGMGLFLVLLSVLLWTFGKIPLPGGGPKAEDAADAGLAMMLLPRTFEEAGFYRLPLIWQNATFWASFFKFIPAFLLLFFVSSEFEYRTYRQNIIDGLSVGQFFLSKVFTLVLFSVLSTIVVGITIVVLAYANNDMADANLWAESSFLIGYFMETFFILCMALFLGFLTKKSVITIVILIMYYYVVEQFLGYWLSEPGEAFFDYLPTRPSRGLVPEPISRILDFFGQQEAPSLNWHMWWVSLAYSLVFLFSSYFLIRKRDL</sequence>
<feature type="transmembrane region" description="Helical" evidence="1">
    <location>
        <begin position="80"/>
        <end position="99"/>
    </location>
</feature>
<keyword evidence="3" id="KW-1185">Reference proteome</keyword>
<feature type="transmembrane region" description="Helical" evidence="1">
    <location>
        <begin position="165"/>
        <end position="186"/>
    </location>
</feature>
<dbReference type="PANTHER" id="PTHR37305">
    <property type="entry name" value="INTEGRAL MEMBRANE PROTEIN-RELATED"/>
    <property type="match status" value="1"/>
</dbReference>
<keyword evidence="1" id="KW-0472">Membrane</keyword>
<keyword evidence="1" id="KW-1133">Transmembrane helix</keyword>
<feature type="transmembrane region" description="Helical" evidence="1">
    <location>
        <begin position="126"/>
        <end position="150"/>
    </location>
</feature>
<proteinExistence type="predicted"/>
<accession>A0A7H0VFJ4</accession>
<name>A0A7H0VFJ4_9FLAO</name>
<dbReference type="AlphaFoldDB" id="A0A7H0VFJ4"/>
<evidence type="ECO:0000313" key="3">
    <source>
        <dbReference type="Proteomes" id="UP000516305"/>
    </source>
</evidence>
<dbReference type="PANTHER" id="PTHR37305:SF1">
    <property type="entry name" value="MEMBRANE PROTEIN"/>
    <property type="match status" value="1"/>
</dbReference>
<feature type="transmembrane region" description="Helical" evidence="1">
    <location>
        <begin position="17"/>
        <end position="37"/>
    </location>
</feature>
<evidence type="ECO:0000256" key="1">
    <source>
        <dbReference type="SAM" id="Phobius"/>
    </source>
</evidence>
<gene>
    <name evidence="2" type="ORF">H4K34_01220</name>
</gene>